<reference evidence="2" key="1">
    <citation type="submission" date="2019-07" db="EMBL/GenBank/DDBJ databases">
        <title>Hyphodiscus hymeniophilus genome sequencing and assembly.</title>
        <authorList>
            <person name="Kramer G."/>
            <person name="Nodwell J."/>
        </authorList>
    </citation>
    <scope>NUCLEOTIDE SEQUENCE</scope>
    <source>
        <strain evidence="2">ATCC 34498</strain>
    </source>
</reference>
<organism evidence="2 3">
    <name type="scientific">Hyphodiscus hymeniophilus</name>
    <dbReference type="NCBI Taxonomy" id="353542"/>
    <lineage>
        <taxon>Eukaryota</taxon>
        <taxon>Fungi</taxon>
        <taxon>Dikarya</taxon>
        <taxon>Ascomycota</taxon>
        <taxon>Pezizomycotina</taxon>
        <taxon>Leotiomycetes</taxon>
        <taxon>Helotiales</taxon>
        <taxon>Hyphodiscaceae</taxon>
        <taxon>Hyphodiscus</taxon>
    </lineage>
</organism>
<protein>
    <submittedName>
        <fullName evidence="2">Uncharacterized protein</fullName>
    </submittedName>
</protein>
<feature type="compositionally biased region" description="Polar residues" evidence="1">
    <location>
        <begin position="531"/>
        <end position="551"/>
    </location>
</feature>
<sequence>MGARYTFDELLRLRESPLVIKPSGLPPAEQWMGPLQDSTHQANRRPQHISRNSANPEDIILGPPKTSFMSSTARRNDNKGLDTDHSLRDADSRDRFNFRNKTGDGETDRLRDGRNNMLRPKRADGDQDSDGWSTVKPRKSFGTEGAERFNGRMGVDRHRDDRRFKDREDRDTKDRPTRGFENFSREAREKDVDHDLNKDSRRNGAGRGRNESWFRGDNDGPTPAPRDRNSNGEKFGNRGWREKNNDEQDRGNRNDRADRRWDRNDRHEPEPAWMDEPADEKNQAHTQEDFQKWKEAQQSKDRAGKTPAEEAPPFESSGGVSGLDKPKFETPLAIDTGPDKFFGMWATPKDENGPDSAIESKREGSFFPVKAKNTGKASRFTSFFTPAQEDLPRRQTEPPPSMPVAPAGGLAALFQNGGQGSGDPSEKEAFQQLLQKLQRQTVSSSGSTPPANILQQPKPPAPEKKQTQPTPPPEQFQQYRHERQEVARPSASTRNSQQALQDLLSQRQVSGSQPTIKPEQMLQELVGQRQHALSQASVRPDQPQNRSNTDFLMNLMKGQPEPQRSEQILLRMPGSKPVDRQMDRQMQHQQMMEREQEMQREAAARERSASQRQARPPPGFFDESFQQRGPPSQHERPPQPTQILQRPPPPGLDQMQPGWAPPVQQLRQQQQHIAPPPGLAARGMPQQMFPPGFPGMGNFPPPEVMAGPRGMPSFFQGPPPGFMPPGFQGPEGMAFGGPFDGRGPPPNGSYRRQ</sequence>
<evidence type="ECO:0000313" key="2">
    <source>
        <dbReference type="EMBL" id="KAG0652529.1"/>
    </source>
</evidence>
<feature type="compositionally biased region" description="Basic and acidic residues" evidence="1">
    <location>
        <begin position="348"/>
        <end position="364"/>
    </location>
</feature>
<feature type="compositionally biased region" description="Basic and acidic residues" evidence="1">
    <location>
        <begin position="145"/>
        <end position="218"/>
    </location>
</feature>
<dbReference type="EMBL" id="VNKQ01000002">
    <property type="protein sequence ID" value="KAG0652529.1"/>
    <property type="molecule type" value="Genomic_DNA"/>
</dbReference>
<dbReference type="AlphaFoldDB" id="A0A9P7B0W6"/>
<dbReference type="Pfam" id="PF20566">
    <property type="entry name" value="Eap1"/>
    <property type="match status" value="1"/>
</dbReference>
<feature type="region of interest" description="Disordered" evidence="1">
    <location>
        <begin position="20"/>
        <end position="753"/>
    </location>
</feature>
<feature type="compositionally biased region" description="Polar residues" evidence="1">
    <location>
        <begin position="490"/>
        <end position="515"/>
    </location>
</feature>
<keyword evidence="3" id="KW-1185">Reference proteome</keyword>
<dbReference type="Proteomes" id="UP000785200">
    <property type="component" value="Unassembled WGS sequence"/>
</dbReference>
<feature type="compositionally biased region" description="Basic and acidic residues" evidence="1">
    <location>
        <begin position="577"/>
        <end position="609"/>
    </location>
</feature>
<feature type="compositionally biased region" description="Basic and acidic residues" evidence="1">
    <location>
        <begin position="74"/>
        <end position="114"/>
    </location>
</feature>
<dbReference type="InterPro" id="IPR046784">
    <property type="entry name" value="Eap1"/>
</dbReference>
<dbReference type="OrthoDB" id="2504266at2759"/>
<feature type="compositionally biased region" description="Basic and acidic residues" evidence="1">
    <location>
        <begin position="225"/>
        <end position="270"/>
    </location>
</feature>
<comment type="caution">
    <text evidence="2">The sequence shown here is derived from an EMBL/GenBank/DDBJ whole genome shotgun (WGS) entry which is preliminary data.</text>
</comment>
<feature type="compositionally biased region" description="Polar residues" evidence="1">
    <location>
        <begin position="432"/>
        <end position="454"/>
    </location>
</feature>
<proteinExistence type="predicted"/>
<evidence type="ECO:0000256" key="1">
    <source>
        <dbReference type="SAM" id="MobiDB-lite"/>
    </source>
</evidence>
<accession>A0A9P7B0W6</accession>
<feature type="compositionally biased region" description="Polar residues" evidence="1">
    <location>
        <begin position="375"/>
        <end position="385"/>
    </location>
</feature>
<name>A0A9P7B0W6_9HELO</name>
<feature type="compositionally biased region" description="Basic and acidic residues" evidence="1">
    <location>
        <begin position="279"/>
        <end position="308"/>
    </location>
</feature>
<gene>
    <name evidence="2" type="ORF">D0Z07_0618</name>
</gene>
<evidence type="ECO:0000313" key="3">
    <source>
        <dbReference type="Proteomes" id="UP000785200"/>
    </source>
</evidence>